<protein>
    <submittedName>
        <fullName evidence="1">Uncharacterized protein</fullName>
    </submittedName>
</protein>
<sequence length="33" mass="3833">QQLLAPVQQLPVPVQQPPARLQQVSQMPILWHY</sequence>
<evidence type="ECO:0000313" key="3">
    <source>
        <dbReference type="Proteomes" id="UP000663866"/>
    </source>
</evidence>
<name>A0A821K5L8_9BILA</name>
<organism evidence="1 3">
    <name type="scientific">Rotaria magnacalcarata</name>
    <dbReference type="NCBI Taxonomy" id="392030"/>
    <lineage>
        <taxon>Eukaryota</taxon>
        <taxon>Metazoa</taxon>
        <taxon>Spiralia</taxon>
        <taxon>Gnathifera</taxon>
        <taxon>Rotifera</taxon>
        <taxon>Eurotatoria</taxon>
        <taxon>Bdelloidea</taxon>
        <taxon>Philodinida</taxon>
        <taxon>Philodinidae</taxon>
        <taxon>Rotaria</taxon>
    </lineage>
</organism>
<dbReference type="Proteomes" id="UP000663866">
    <property type="component" value="Unassembled WGS sequence"/>
</dbReference>
<accession>A0A821K5L8</accession>
<dbReference type="AlphaFoldDB" id="A0A821K5L8"/>
<comment type="caution">
    <text evidence="1">The sequence shown here is derived from an EMBL/GenBank/DDBJ whole genome shotgun (WGS) entry which is preliminary data.</text>
</comment>
<evidence type="ECO:0000313" key="2">
    <source>
        <dbReference type="EMBL" id="CAF4735730.1"/>
    </source>
</evidence>
<keyword evidence="3" id="KW-1185">Reference proteome</keyword>
<dbReference type="EMBL" id="CAJOBG010109602">
    <property type="protein sequence ID" value="CAF4735730.1"/>
    <property type="molecule type" value="Genomic_DNA"/>
</dbReference>
<gene>
    <name evidence="1" type="ORF">OVN521_LOCUS49407</name>
    <name evidence="2" type="ORF">OVN521_LOCUS49625</name>
</gene>
<evidence type="ECO:0000313" key="1">
    <source>
        <dbReference type="EMBL" id="CAF4730181.1"/>
    </source>
</evidence>
<proteinExistence type="predicted"/>
<reference evidence="1" key="1">
    <citation type="submission" date="2021-02" db="EMBL/GenBank/DDBJ databases">
        <authorList>
            <person name="Nowell W R."/>
        </authorList>
    </citation>
    <scope>NUCLEOTIDE SEQUENCE</scope>
</reference>
<feature type="non-terminal residue" evidence="1">
    <location>
        <position position="1"/>
    </location>
</feature>
<dbReference type="EMBL" id="CAJOBG010108102">
    <property type="protein sequence ID" value="CAF4730181.1"/>
    <property type="molecule type" value="Genomic_DNA"/>
</dbReference>